<keyword evidence="2" id="KW-1133">Transmembrane helix</keyword>
<feature type="region of interest" description="Disordered" evidence="1">
    <location>
        <begin position="380"/>
        <end position="577"/>
    </location>
</feature>
<feature type="region of interest" description="Disordered" evidence="1">
    <location>
        <begin position="250"/>
        <end position="277"/>
    </location>
</feature>
<reference evidence="3" key="1">
    <citation type="submission" date="2016-10" db="EMBL/GenBank/DDBJ databases">
        <authorList>
            <person name="Varghese N."/>
            <person name="Submissions S."/>
        </authorList>
    </citation>
    <scope>NUCLEOTIDE SEQUENCE [LARGE SCALE GENOMIC DNA]</scope>
    <source>
        <strain evidence="3">DSM 22082</strain>
    </source>
</reference>
<evidence type="ECO:0000256" key="1">
    <source>
        <dbReference type="SAM" id="MobiDB-lite"/>
    </source>
</evidence>
<evidence type="ECO:0000256" key="2">
    <source>
        <dbReference type="SAM" id="Phobius"/>
    </source>
</evidence>
<feature type="compositionally biased region" description="Acidic residues" evidence="1">
    <location>
        <begin position="501"/>
        <end position="511"/>
    </location>
</feature>
<feature type="compositionally biased region" description="Low complexity" evidence="1">
    <location>
        <begin position="289"/>
        <end position="301"/>
    </location>
</feature>
<feature type="transmembrane region" description="Helical" evidence="2">
    <location>
        <begin position="353"/>
        <end position="374"/>
    </location>
</feature>
<dbReference type="Proteomes" id="UP000199700">
    <property type="component" value="Chromosome"/>
</dbReference>
<feature type="region of interest" description="Disordered" evidence="1">
    <location>
        <begin position="289"/>
        <end position="330"/>
    </location>
</feature>
<feature type="compositionally biased region" description="Pro residues" evidence="1">
    <location>
        <begin position="523"/>
        <end position="542"/>
    </location>
</feature>
<feature type="compositionally biased region" description="Basic and acidic residues" evidence="1">
    <location>
        <begin position="449"/>
        <end position="463"/>
    </location>
</feature>
<keyword evidence="2" id="KW-0472">Membrane</keyword>
<dbReference type="GO" id="GO:0000428">
    <property type="term" value="C:DNA-directed RNA polymerase complex"/>
    <property type="evidence" value="ECO:0007669"/>
    <property type="project" value="UniProtKB-KW"/>
</dbReference>
<feature type="compositionally biased region" description="Low complexity" evidence="1">
    <location>
        <begin position="489"/>
        <end position="500"/>
    </location>
</feature>
<dbReference type="STRING" id="629680.SAMN04489751_2091"/>
<name>A0A1H1SG34_BRESA</name>
<feature type="compositionally biased region" description="Polar residues" evidence="1">
    <location>
        <begin position="101"/>
        <end position="118"/>
    </location>
</feature>
<accession>A0A1H1SG34</accession>
<keyword evidence="3" id="KW-0804">Transcription</keyword>
<feature type="region of interest" description="Disordered" evidence="1">
    <location>
        <begin position="100"/>
        <end position="121"/>
    </location>
</feature>
<keyword evidence="3" id="KW-0240">DNA-directed RNA polymerase</keyword>
<dbReference type="InterPro" id="IPR036388">
    <property type="entry name" value="WH-like_DNA-bd_sf"/>
</dbReference>
<dbReference type="OrthoDB" id="4990598at2"/>
<dbReference type="EMBL" id="LT629739">
    <property type="protein sequence ID" value="SDS46964.1"/>
    <property type="molecule type" value="Genomic_DNA"/>
</dbReference>
<keyword evidence="2" id="KW-0812">Transmembrane</keyword>
<gene>
    <name evidence="3" type="ORF">SAMN04489751_2091</name>
</gene>
<keyword evidence="4" id="KW-1185">Reference proteome</keyword>
<evidence type="ECO:0000313" key="4">
    <source>
        <dbReference type="Proteomes" id="UP000199700"/>
    </source>
</evidence>
<dbReference type="RefSeq" id="WP_092105402.1">
    <property type="nucleotide sequence ID" value="NZ_LT629739.1"/>
</dbReference>
<dbReference type="InterPro" id="IPR013324">
    <property type="entry name" value="RNA_pol_sigma_r3/r4-like"/>
</dbReference>
<proteinExistence type="predicted"/>
<dbReference type="Gene3D" id="1.10.10.10">
    <property type="entry name" value="Winged helix-like DNA-binding domain superfamily/Winged helix DNA-binding domain"/>
    <property type="match status" value="1"/>
</dbReference>
<feature type="compositionally biased region" description="Acidic residues" evidence="1">
    <location>
        <begin position="302"/>
        <end position="311"/>
    </location>
</feature>
<sequence>MDAQAHKPGEELADFTENELLSLIDAGTAGAYSEIYRRYIDDAVARASSSLPDADARAVADDAFLSVLRSLLNGTADTAEGLQSKVNNAIDERLAVRQPRADSSLQGAPASDQGQASAQDGVDPNHALLAQAMSTLPDNWQRILWLREVEQLPTEAVADRLNIRTTVVERLSSRAHQDLQKEWDKVRPEGSDAAADRRSALVPAFLTSPIVIERLADVVAHTPPEPAGFPVAGTASAAAAPAVGAAVAGAAAPETESAPEASSAPETSPQPDADTAAEATGAAVFADADSNNESPESAEGAEPAEDTEPAGDAESSRTASLAAVSASADPAHIPAQTSIAASSRSGFSMPKPVLIPVIAACIGLLGTLVGLAIVPHQEESLRSGGGTSNVSKVDTSSEDEDSSRDEQSPDDTDSRKGSREQGSENSQASVPGASDQDEDEKSSPSSQDDAGRTGEDSPSKDTSDDNGDSPSSRNPDDPGPSDSDRPDADSPSDPTPSESESPSDEPSEPDEPAPTTDPEPEPDPTPTTEPEPDPEPTPTDPPPETDEPESPPATDSPEPGPSETGTDSEPTSDEPTT</sequence>
<dbReference type="SUPFAM" id="SSF88659">
    <property type="entry name" value="Sigma3 and sigma4 domains of RNA polymerase sigma factors"/>
    <property type="match status" value="1"/>
</dbReference>
<organism evidence="3 4">
    <name type="scientific">Brevibacterium sandarakinum</name>
    <dbReference type="NCBI Taxonomy" id="629680"/>
    <lineage>
        <taxon>Bacteria</taxon>
        <taxon>Bacillati</taxon>
        <taxon>Actinomycetota</taxon>
        <taxon>Actinomycetes</taxon>
        <taxon>Micrococcales</taxon>
        <taxon>Brevibacteriaceae</taxon>
        <taxon>Brevibacterium</taxon>
    </lineage>
</organism>
<evidence type="ECO:0000313" key="3">
    <source>
        <dbReference type="EMBL" id="SDS46964.1"/>
    </source>
</evidence>
<dbReference type="AlphaFoldDB" id="A0A1H1SG34"/>
<protein>
    <submittedName>
        <fullName evidence="3">DNA-directed RNA polymerase specialized sigma subunit, sigma24 family</fullName>
    </submittedName>
</protein>
<feature type="compositionally biased region" description="Basic and acidic residues" evidence="1">
    <location>
        <begin position="404"/>
        <end position="422"/>
    </location>
</feature>